<name>A0A2N0VFB3_9BACT</name>
<dbReference type="GO" id="GO:0004673">
    <property type="term" value="F:protein histidine kinase activity"/>
    <property type="evidence" value="ECO:0007669"/>
    <property type="project" value="UniProtKB-EC"/>
</dbReference>
<evidence type="ECO:0000259" key="9">
    <source>
        <dbReference type="PROSITE" id="PS50109"/>
    </source>
</evidence>
<evidence type="ECO:0000256" key="4">
    <source>
        <dbReference type="ARBA" id="ARBA00022679"/>
    </source>
</evidence>
<dbReference type="SUPFAM" id="SSF55781">
    <property type="entry name" value="GAF domain-like"/>
    <property type="match status" value="1"/>
</dbReference>
<dbReference type="Gene3D" id="3.30.565.10">
    <property type="entry name" value="Histidine kinase-like ATPase, C-terminal domain"/>
    <property type="match status" value="1"/>
</dbReference>
<keyword evidence="5" id="KW-0547">Nucleotide-binding</keyword>
<feature type="domain" description="Histidine kinase" evidence="9">
    <location>
        <begin position="198"/>
        <end position="391"/>
    </location>
</feature>
<evidence type="ECO:0000256" key="5">
    <source>
        <dbReference type="ARBA" id="ARBA00022741"/>
    </source>
</evidence>
<comment type="catalytic activity">
    <reaction evidence="1">
        <text>ATP + protein L-histidine = ADP + protein N-phospho-L-histidine.</text>
        <dbReference type="EC" id="2.7.13.3"/>
    </reaction>
</comment>
<dbReference type="Pfam" id="PF13185">
    <property type="entry name" value="GAF_2"/>
    <property type="match status" value="1"/>
</dbReference>
<dbReference type="InterPro" id="IPR029016">
    <property type="entry name" value="GAF-like_dom_sf"/>
</dbReference>
<dbReference type="Gene3D" id="3.30.450.40">
    <property type="match status" value="1"/>
</dbReference>
<feature type="coiled-coil region" evidence="8">
    <location>
        <begin position="200"/>
        <end position="227"/>
    </location>
</feature>
<evidence type="ECO:0000313" key="11">
    <source>
        <dbReference type="Proteomes" id="UP000233398"/>
    </source>
</evidence>
<dbReference type="OrthoDB" id="1523170at2"/>
<dbReference type="SMART" id="SM00065">
    <property type="entry name" value="GAF"/>
    <property type="match status" value="1"/>
</dbReference>
<accession>A0A2N0VFB3</accession>
<dbReference type="PANTHER" id="PTHR41523:SF8">
    <property type="entry name" value="ETHYLENE RESPONSE SENSOR PROTEIN"/>
    <property type="match status" value="1"/>
</dbReference>
<dbReference type="InterPro" id="IPR003018">
    <property type="entry name" value="GAF"/>
</dbReference>
<dbReference type="SUPFAM" id="SSF55874">
    <property type="entry name" value="ATPase domain of HSP90 chaperone/DNA topoisomerase II/histidine kinase"/>
    <property type="match status" value="1"/>
</dbReference>
<evidence type="ECO:0000256" key="8">
    <source>
        <dbReference type="SAM" id="Coils"/>
    </source>
</evidence>
<dbReference type="InterPro" id="IPR005467">
    <property type="entry name" value="His_kinase_dom"/>
</dbReference>
<dbReference type="InterPro" id="IPR003594">
    <property type="entry name" value="HATPase_dom"/>
</dbReference>
<reference evidence="10 11" key="1">
    <citation type="submission" date="2017-11" db="EMBL/GenBank/DDBJ databases">
        <title>Rhodohalobacter 15182 sp. nov., isolated from a salt lake.</title>
        <authorList>
            <person name="Han S."/>
        </authorList>
    </citation>
    <scope>NUCLEOTIDE SEQUENCE [LARGE SCALE GENOMIC DNA]</scope>
    <source>
        <strain evidence="10 11">15182</strain>
    </source>
</reference>
<evidence type="ECO:0000256" key="6">
    <source>
        <dbReference type="ARBA" id="ARBA00022777"/>
    </source>
</evidence>
<organism evidence="10 11">
    <name type="scientific">Rhodohalobacter barkolensis</name>
    <dbReference type="NCBI Taxonomy" id="2053187"/>
    <lineage>
        <taxon>Bacteria</taxon>
        <taxon>Pseudomonadati</taxon>
        <taxon>Balneolota</taxon>
        <taxon>Balneolia</taxon>
        <taxon>Balneolales</taxon>
        <taxon>Balneolaceae</taxon>
        <taxon>Rhodohalobacter</taxon>
    </lineage>
</organism>
<dbReference type="InterPro" id="IPR011495">
    <property type="entry name" value="Sig_transdc_His_kin_sub2_dim/P"/>
</dbReference>
<dbReference type="PROSITE" id="PS50109">
    <property type="entry name" value="HIS_KIN"/>
    <property type="match status" value="1"/>
</dbReference>
<keyword evidence="11" id="KW-1185">Reference proteome</keyword>
<dbReference type="SMART" id="SM00387">
    <property type="entry name" value="HATPase_c"/>
    <property type="match status" value="1"/>
</dbReference>
<dbReference type="Pfam" id="PF07568">
    <property type="entry name" value="HisKA_2"/>
    <property type="match status" value="1"/>
</dbReference>
<dbReference type="EMBL" id="PISP01000004">
    <property type="protein sequence ID" value="PKD42879.1"/>
    <property type="molecule type" value="Genomic_DNA"/>
</dbReference>
<dbReference type="Pfam" id="PF02518">
    <property type="entry name" value="HATPase_c"/>
    <property type="match status" value="1"/>
</dbReference>
<evidence type="ECO:0000256" key="1">
    <source>
        <dbReference type="ARBA" id="ARBA00000085"/>
    </source>
</evidence>
<keyword evidence="8" id="KW-0175">Coiled coil</keyword>
<dbReference type="InterPro" id="IPR036890">
    <property type="entry name" value="HATPase_C_sf"/>
</dbReference>
<evidence type="ECO:0000256" key="7">
    <source>
        <dbReference type="ARBA" id="ARBA00022840"/>
    </source>
</evidence>
<keyword evidence="3" id="KW-0597">Phosphoprotein</keyword>
<evidence type="ECO:0000256" key="3">
    <source>
        <dbReference type="ARBA" id="ARBA00022553"/>
    </source>
</evidence>
<dbReference type="PANTHER" id="PTHR41523">
    <property type="entry name" value="TWO-COMPONENT SYSTEM SENSOR PROTEIN"/>
    <property type="match status" value="1"/>
</dbReference>
<keyword evidence="7" id="KW-0067">ATP-binding</keyword>
<protein>
    <recommendedName>
        <fullName evidence="2">histidine kinase</fullName>
        <ecNumber evidence="2">2.7.13.3</ecNumber>
    </recommendedName>
</protein>
<dbReference type="Proteomes" id="UP000233398">
    <property type="component" value="Unassembled WGS sequence"/>
</dbReference>
<proteinExistence type="predicted"/>
<sequence>MSKGKNKDDKSENVHDNLEKENLSLILETLEGINNTNEFKTVLFESMEATRLVMNSEASSLLLVDDEKGELFISVPTGPAKNEVAGKSIPKEKGIAGWVLENKKPYFTNDVTKSDYFYGDLVENFTTTNLICVPLINRNDEVVGVIQALNRRNNEEYHEEDVPVFEALATHITIAIERTRKIDAMRETIHQKDVMIAEIHHRVKNNLQALSDQIQKDTKEISDQKAKDLFKKVEVRMKSMSKLHDMLVEKKVNENIDLHSYIKNLVDKIEDSMSFHQLDIDVDVSGSQFKISQTKALLCGLILNELLINVYKHAYIEGTKNVNKIEVNVANDEGLAILSVADNGIGLPDNFTLESKQNIGMWIVHELLQKLNAEMTILNDPGARFTITFKS</sequence>
<evidence type="ECO:0000256" key="2">
    <source>
        <dbReference type="ARBA" id="ARBA00012438"/>
    </source>
</evidence>
<dbReference type="GO" id="GO:0005524">
    <property type="term" value="F:ATP binding"/>
    <property type="evidence" value="ECO:0007669"/>
    <property type="project" value="UniProtKB-KW"/>
</dbReference>
<keyword evidence="6" id="KW-0418">Kinase</keyword>
<dbReference type="EC" id="2.7.13.3" evidence="2"/>
<comment type="caution">
    <text evidence="10">The sequence shown here is derived from an EMBL/GenBank/DDBJ whole genome shotgun (WGS) entry which is preliminary data.</text>
</comment>
<dbReference type="AlphaFoldDB" id="A0A2N0VFB3"/>
<evidence type="ECO:0000313" key="10">
    <source>
        <dbReference type="EMBL" id="PKD42879.1"/>
    </source>
</evidence>
<dbReference type="RefSeq" id="WP_101073932.1">
    <property type="nucleotide sequence ID" value="NZ_PISP01000004.1"/>
</dbReference>
<keyword evidence="4" id="KW-0808">Transferase</keyword>
<gene>
    <name evidence="10" type="ORF">CWD77_12545</name>
</gene>